<evidence type="ECO:0000259" key="3">
    <source>
        <dbReference type="PROSITE" id="PS50206"/>
    </source>
</evidence>
<dbReference type="Pfam" id="PF00581">
    <property type="entry name" value="Rhodanese"/>
    <property type="match status" value="2"/>
</dbReference>
<dbReference type="RefSeq" id="WP_191730237.1">
    <property type="nucleotide sequence ID" value="NZ_JACSQJ010000010.1"/>
</dbReference>
<evidence type="ECO:0000256" key="1">
    <source>
        <dbReference type="ARBA" id="ARBA00022679"/>
    </source>
</evidence>
<dbReference type="InterPro" id="IPR001763">
    <property type="entry name" value="Rhodanese-like_dom"/>
</dbReference>
<keyword evidence="2" id="KW-0677">Repeat</keyword>
<evidence type="ECO:0000313" key="5">
    <source>
        <dbReference type="Proteomes" id="UP000647183"/>
    </source>
</evidence>
<reference evidence="4 5" key="1">
    <citation type="submission" date="2020-08" db="EMBL/GenBank/DDBJ databases">
        <title>A Genomic Blueprint of the Chicken Gut Microbiome.</title>
        <authorList>
            <person name="Gilroy R."/>
            <person name="Ravi A."/>
            <person name="Getino M."/>
            <person name="Pursley I."/>
            <person name="Horton D.L."/>
            <person name="Alikhan N.-F."/>
            <person name="Baker D."/>
            <person name="Gharbi K."/>
            <person name="Hall N."/>
            <person name="Watson M."/>
            <person name="Adriaenssens E.M."/>
            <person name="Foster-Nyarko E."/>
            <person name="Jarju S."/>
            <person name="Secka A."/>
            <person name="Antonio M."/>
            <person name="Oren A."/>
            <person name="Chaudhuri R."/>
            <person name="La Ragione R.M."/>
            <person name="Hildebrand F."/>
            <person name="Pallen M.J."/>
        </authorList>
    </citation>
    <scope>NUCLEOTIDE SEQUENCE [LARGE SCALE GENOMIC DNA]</scope>
    <source>
        <strain evidence="4 5">Sa2BVA3</strain>
    </source>
</reference>
<dbReference type="PANTHER" id="PTHR11364:SF27">
    <property type="entry name" value="SULFURTRANSFERASE"/>
    <property type="match status" value="1"/>
</dbReference>
<dbReference type="PROSITE" id="PS50206">
    <property type="entry name" value="RHODANESE_3"/>
    <property type="match status" value="2"/>
</dbReference>
<dbReference type="SUPFAM" id="SSF52821">
    <property type="entry name" value="Rhodanese/Cell cycle control phosphatase"/>
    <property type="match status" value="2"/>
</dbReference>
<keyword evidence="1" id="KW-0808">Transferase</keyword>
<feature type="domain" description="Rhodanese" evidence="3">
    <location>
        <begin position="21"/>
        <end position="140"/>
    </location>
</feature>
<dbReference type="PANTHER" id="PTHR11364">
    <property type="entry name" value="THIOSULFATE SULFERTANSFERASE"/>
    <property type="match status" value="1"/>
</dbReference>
<protein>
    <submittedName>
        <fullName evidence="4">Sulfurtransferase</fullName>
    </submittedName>
</protein>
<dbReference type="InterPro" id="IPR045078">
    <property type="entry name" value="TST/MPST-like"/>
</dbReference>
<organism evidence="4 5">
    <name type="scientific">Luteimonas colneyensis</name>
    <dbReference type="NCBI Taxonomy" id="2762230"/>
    <lineage>
        <taxon>Bacteria</taxon>
        <taxon>Pseudomonadati</taxon>
        <taxon>Pseudomonadota</taxon>
        <taxon>Gammaproteobacteria</taxon>
        <taxon>Lysobacterales</taxon>
        <taxon>Lysobacteraceae</taxon>
        <taxon>Luteimonas</taxon>
    </lineage>
</organism>
<dbReference type="CDD" id="cd01448">
    <property type="entry name" value="TST_Repeat_1"/>
    <property type="match status" value="1"/>
</dbReference>
<name>A0ABR8UM21_9GAMM</name>
<dbReference type="SMART" id="SM00450">
    <property type="entry name" value="RHOD"/>
    <property type="match status" value="2"/>
</dbReference>
<comment type="caution">
    <text evidence="4">The sequence shown here is derived from an EMBL/GenBank/DDBJ whole genome shotgun (WGS) entry which is preliminary data.</text>
</comment>
<gene>
    <name evidence="4" type="ORF">H9645_13655</name>
</gene>
<keyword evidence="5" id="KW-1185">Reference proteome</keyword>
<sequence length="288" mass="29666">MTRSTGWTTLVAPSALAAALGDPLLVVLDARFSLADPSAGEAAWREARIPGARHVHLDRDLSGAHVPGAGRHPWPDATGFGRMLAARGITPAHQVVVYDAADGAFAARAWCLLRLAGHADVAVLDGGFEGWRSLGLPLDDAAPVPEAAAVAPYPADCERARLFDAARVRGHLAQGGLLLDARAGERFRGDVEPIDARAGHVPGAVSRPYACNLADGRFKPADVLAGEFGPLLGEAGAPGAVVMCGSGVTACHHLLAMAHAGLEGAGLYTGSWSGWIEDPARPVVTGPD</sequence>
<proteinExistence type="predicted"/>
<dbReference type="CDD" id="cd01449">
    <property type="entry name" value="TST_Repeat_2"/>
    <property type="match status" value="1"/>
</dbReference>
<accession>A0ABR8UM21</accession>
<dbReference type="Proteomes" id="UP000647183">
    <property type="component" value="Unassembled WGS sequence"/>
</dbReference>
<feature type="domain" description="Rhodanese" evidence="3">
    <location>
        <begin position="172"/>
        <end position="284"/>
    </location>
</feature>
<dbReference type="InterPro" id="IPR036873">
    <property type="entry name" value="Rhodanese-like_dom_sf"/>
</dbReference>
<dbReference type="EMBL" id="JACSQJ010000010">
    <property type="protein sequence ID" value="MBD7989077.1"/>
    <property type="molecule type" value="Genomic_DNA"/>
</dbReference>
<dbReference type="Gene3D" id="3.40.250.10">
    <property type="entry name" value="Rhodanese-like domain"/>
    <property type="match status" value="2"/>
</dbReference>
<evidence type="ECO:0000313" key="4">
    <source>
        <dbReference type="EMBL" id="MBD7989077.1"/>
    </source>
</evidence>
<evidence type="ECO:0000256" key="2">
    <source>
        <dbReference type="ARBA" id="ARBA00022737"/>
    </source>
</evidence>